<dbReference type="Proteomes" id="UP000499080">
    <property type="component" value="Unassembled WGS sequence"/>
</dbReference>
<protein>
    <submittedName>
        <fullName evidence="1">RNA-directed DNA polymerase from mobile element jockey</fullName>
    </submittedName>
</protein>
<sequence length="210" mass="24933">MFHKSTSYGNFPHLKIHNETIPWSKQCKYLGVILDTRLTWKPHFLYVRQKFGAQARKLYPLIARNSKMDREAKLLIYTAYLRPVITYACPTRGYAAKTKLKILETLQNNIIRRITNATWYMTNTDIRYAVKYPSLKDFIKRLATSFFKNLDNHDNSAIQEINKYLPDPKIKRPRNVLLLQFHDLKIKFLTFAKTYPSVTFLYLSFLQFPK</sequence>
<comment type="caution">
    <text evidence="1">The sequence shown here is derived from an EMBL/GenBank/DDBJ whole genome shotgun (WGS) entry which is preliminary data.</text>
</comment>
<dbReference type="OrthoDB" id="10050074at2759"/>
<evidence type="ECO:0000313" key="1">
    <source>
        <dbReference type="EMBL" id="GBM61497.1"/>
    </source>
</evidence>
<organism evidence="1 2">
    <name type="scientific">Araneus ventricosus</name>
    <name type="common">Orbweaver spider</name>
    <name type="synonym">Epeira ventricosa</name>
    <dbReference type="NCBI Taxonomy" id="182803"/>
    <lineage>
        <taxon>Eukaryota</taxon>
        <taxon>Metazoa</taxon>
        <taxon>Ecdysozoa</taxon>
        <taxon>Arthropoda</taxon>
        <taxon>Chelicerata</taxon>
        <taxon>Arachnida</taxon>
        <taxon>Araneae</taxon>
        <taxon>Araneomorphae</taxon>
        <taxon>Entelegynae</taxon>
        <taxon>Araneoidea</taxon>
        <taxon>Araneidae</taxon>
        <taxon>Araneus</taxon>
    </lineage>
</organism>
<accession>A0A4Y2H7F7</accession>
<evidence type="ECO:0000313" key="2">
    <source>
        <dbReference type="Proteomes" id="UP000499080"/>
    </source>
</evidence>
<keyword evidence="1" id="KW-0695">RNA-directed DNA polymerase</keyword>
<name>A0A4Y2H7F7_ARAVE</name>
<dbReference type="EMBL" id="BGPR01001769">
    <property type="protein sequence ID" value="GBM61497.1"/>
    <property type="molecule type" value="Genomic_DNA"/>
</dbReference>
<keyword evidence="1" id="KW-0808">Transferase</keyword>
<proteinExistence type="predicted"/>
<keyword evidence="2" id="KW-1185">Reference proteome</keyword>
<reference evidence="1 2" key="1">
    <citation type="journal article" date="2019" name="Sci. Rep.">
        <title>Orb-weaving spider Araneus ventricosus genome elucidates the spidroin gene catalogue.</title>
        <authorList>
            <person name="Kono N."/>
            <person name="Nakamura H."/>
            <person name="Ohtoshi R."/>
            <person name="Moran D.A.P."/>
            <person name="Shinohara A."/>
            <person name="Yoshida Y."/>
            <person name="Fujiwara M."/>
            <person name="Mori M."/>
            <person name="Tomita M."/>
            <person name="Arakawa K."/>
        </authorList>
    </citation>
    <scope>NUCLEOTIDE SEQUENCE [LARGE SCALE GENOMIC DNA]</scope>
</reference>
<gene>
    <name evidence="1" type="primary">pol_2338</name>
    <name evidence="1" type="ORF">AVEN_170261_1</name>
</gene>
<keyword evidence="1" id="KW-0548">Nucleotidyltransferase</keyword>
<dbReference type="AlphaFoldDB" id="A0A4Y2H7F7"/>
<dbReference type="GO" id="GO:0003964">
    <property type="term" value="F:RNA-directed DNA polymerase activity"/>
    <property type="evidence" value="ECO:0007669"/>
    <property type="project" value="UniProtKB-KW"/>
</dbReference>